<evidence type="ECO:0000313" key="2">
    <source>
        <dbReference type="EMBL" id="KIH50602.1"/>
    </source>
</evidence>
<feature type="chain" id="PRO_5002146746" evidence="1">
    <location>
        <begin position="20"/>
        <end position="75"/>
    </location>
</feature>
<organism evidence="2 3">
    <name type="scientific">Ancylostoma duodenale</name>
    <dbReference type="NCBI Taxonomy" id="51022"/>
    <lineage>
        <taxon>Eukaryota</taxon>
        <taxon>Metazoa</taxon>
        <taxon>Ecdysozoa</taxon>
        <taxon>Nematoda</taxon>
        <taxon>Chromadorea</taxon>
        <taxon>Rhabditida</taxon>
        <taxon>Rhabditina</taxon>
        <taxon>Rhabditomorpha</taxon>
        <taxon>Strongyloidea</taxon>
        <taxon>Ancylostomatidae</taxon>
        <taxon>Ancylostomatinae</taxon>
        <taxon>Ancylostoma</taxon>
    </lineage>
</organism>
<proteinExistence type="predicted"/>
<feature type="non-terminal residue" evidence="2">
    <location>
        <position position="75"/>
    </location>
</feature>
<keyword evidence="1" id="KW-0732">Signal</keyword>
<name>A0A0C2CLC9_9BILA</name>
<evidence type="ECO:0000256" key="1">
    <source>
        <dbReference type="SAM" id="SignalP"/>
    </source>
</evidence>
<dbReference type="Proteomes" id="UP000054047">
    <property type="component" value="Unassembled WGS sequence"/>
</dbReference>
<keyword evidence="3" id="KW-1185">Reference proteome</keyword>
<evidence type="ECO:0000313" key="3">
    <source>
        <dbReference type="Proteomes" id="UP000054047"/>
    </source>
</evidence>
<feature type="signal peptide" evidence="1">
    <location>
        <begin position="1"/>
        <end position="19"/>
    </location>
</feature>
<reference evidence="2 3" key="1">
    <citation type="submission" date="2013-12" db="EMBL/GenBank/DDBJ databases">
        <title>Draft genome of the parsitic nematode Ancylostoma duodenale.</title>
        <authorList>
            <person name="Mitreva M."/>
        </authorList>
    </citation>
    <scope>NUCLEOTIDE SEQUENCE [LARGE SCALE GENOMIC DNA]</scope>
    <source>
        <strain evidence="2 3">Zhejiang</strain>
    </source>
</reference>
<accession>A0A0C2CLC9</accession>
<protein>
    <submittedName>
        <fullName evidence="2">Uncharacterized protein</fullName>
    </submittedName>
</protein>
<dbReference type="AlphaFoldDB" id="A0A0C2CLC9"/>
<gene>
    <name evidence="2" type="ORF">ANCDUO_19317</name>
</gene>
<sequence length="75" mass="8261">MNWTVIFFFFLSFLLLAECSPLPDSHSSDVRLRRVKRKKHWKKHGKKHCCGGGYGYGGGGGCMGPPCGGGPYPPF</sequence>
<dbReference type="EMBL" id="KN749220">
    <property type="protein sequence ID" value="KIH50602.1"/>
    <property type="molecule type" value="Genomic_DNA"/>
</dbReference>